<gene>
    <name evidence="2" type="ORF">IPN75_06325</name>
</gene>
<dbReference type="Proteomes" id="UP000808146">
    <property type="component" value="Unassembled WGS sequence"/>
</dbReference>
<accession>A0A9D7LRX3</accession>
<protein>
    <submittedName>
        <fullName evidence="2">PEP-CTERM sorting domain-containing protein</fullName>
    </submittedName>
</protein>
<reference evidence="2" key="1">
    <citation type="submission" date="2020-10" db="EMBL/GenBank/DDBJ databases">
        <title>Connecting structure to function with the recovery of over 1000 high-quality activated sludge metagenome-assembled genomes encoding full-length rRNA genes using long-read sequencing.</title>
        <authorList>
            <person name="Singleton C.M."/>
            <person name="Petriglieri F."/>
            <person name="Kristensen J.M."/>
            <person name="Kirkegaard R.H."/>
            <person name="Michaelsen T.Y."/>
            <person name="Andersen M.H."/>
            <person name="Karst S.M."/>
            <person name="Dueholm M.S."/>
            <person name="Nielsen P.H."/>
            <person name="Albertsen M."/>
        </authorList>
    </citation>
    <scope>NUCLEOTIDE SEQUENCE</scope>
    <source>
        <strain evidence="2">OdNE_18-Q3-R46-58_BAT3C.305</strain>
    </source>
</reference>
<dbReference type="AlphaFoldDB" id="A0A9D7LRX3"/>
<proteinExistence type="predicted"/>
<sequence>MVMKMSQLGNKPISFWKDVSMMRFPQKVVSASVLLSCIVATPAIAVADLSYLQGLLAATPEGGWVQVNANKFSSAWPSQADSVPNSNPAAVVYAWSSFAWDSSRGNLLLFGGGHANYAGNEMYVWQGNDGSWTRGSLPSRMERFGSTSTYFTVDNAAPQSAHTYDNNMYIPVNDMFVTFGGAAYNSGGGFVVKDANGTPVPAGPWMWDPRKADPNKVGGTDGSGYDQSVLGGTMWSNQYGKWVGDLGASYLEGSTAYRKENGKDVIYVVDPGGGGWASLFRYEVADIRASEFGSFEKVAFASNVPSFKGTSTIDTARGLFIRTTSISGSHMGFAVWDLSKSSSANPNGNDVPIFLVNENGTSFLMNGDFGIDYDSDNGKILMWDGRNQGVVWETEAVYDLAGKLVTTWVVKKRPSMTSAQPNGQFRTGVLGKWHFVDELDAFVALDEYNYLTADAGVWLYKPFSDDQLPPSGSVPEPATLALSFAALGMMLLRARSRKGNCPTGQCISPNGARPSKENQ</sequence>
<organism evidence="2 3">
    <name type="scientific">Candidatus Dechloromonas phosphorivorans</name>
    <dbReference type="NCBI Taxonomy" id="2899244"/>
    <lineage>
        <taxon>Bacteria</taxon>
        <taxon>Pseudomonadati</taxon>
        <taxon>Pseudomonadota</taxon>
        <taxon>Betaproteobacteria</taxon>
        <taxon>Rhodocyclales</taxon>
        <taxon>Azonexaceae</taxon>
        <taxon>Dechloromonas</taxon>
    </lineage>
</organism>
<evidence type="ECO:0000256" key="1">
    <source>
        <dbReference type="SAM" id="MobiDB-lite"/>
    </source>
</evidence>
<evidence type="ECO:0000313" key="2">
    <source>
        <dbReference type="EMBL" id="MBK8890023.1"/>
    </source>
</evidence>
<dbReference type="EMBL" id="JADKBR010000005">
    <property type="protein sequence ID" value="MBK8890023.1"/>
    <property type="molecule type" value="Genomic_DNA"/>
</dbReference>
<dbReference type="NCBIfam" id="TIGR02595">
    <property type="entry name" value="PEP_CTERM"/>
    <property type="match status" value="1"/>
</dbReference>
<feature type="region of interest" description="Disordered" evidence="1">
    <location>
        <begin position="498"/>
        <end position="519"/>
    </location>
</feature>
<evidence type="ECO:0000313" key="3">
    <source>
        <dbReference type="Proteomes" id="UP000808146"/>
    </source>
</evidence>
<dbReference type="InterPro" id="IPR013424">
    <property type="entry name" value="Ice-binding_C"/>
</dbReference>
<name>A0A9D7LRX3_9RHOO</name>
<comment type="caution">
    <text evidence="2">The sequence shown here is derived from an EMBL/GenBank/DDBJ whole genome shotgun (WGS) entry which is preliminary data.</text>
</comment>